<keyword evidence="1" id="KW-0472">Membrane</keyword>
<feature type="transmembrane region" description="Helical" evidence="1">
    <location>
        <begin position="47"/>
        <end position="67"/>
    </location>
</feature>
<protein>
    <submittedName>
        <fullName evidence="2">DUF4239 domain-containing protein</fullName>
    </submittedName>
</protein>
<organism evidence="2 3">
    <name type="scientific">Actinomycetospora flava</name>
    <dbReference type="NCBI Taxonomy" id="3129232"/>
    <lineage>
        <taxon>Bacteria</taxon>
        <taxon>Bacillati</taxon>
        <taxon>Actinomycetota</taxon>
        <taxon>Actinomycetes</taxon>
        <taxon>Pseudonocardiales</taxon>
        <taxon>Pseudonocardiaceae</taxon>
        <taxon>Actinomycetospora</taxon>
    </lineage>
</organism>
<feature type="transmembrane region" description="Helical" evidence="1">
    <location>
        <begin position="183"/>
        <end position="203"/>
    </location>
</feature>
<comment type="caution">
    <text evidence="2">The sequence shown here is derived from an EMBL/GenBank/DDBJ whole genome shotgun (WGS) entry which is preliminary data.</text>
</comment>
<dbReference type="EMBL" id="JBBEGM010000010">
    <property type="protein sequence ID" value="MEJ2863938.1"/>
    <property type="molecule type" value="Genomic_DNA"/>
</dbReference>
<evidence type="ECO:0000313" key="2">
    <source>
        <dbReference type="EMBL" id="MEJ2863938.1"/>
    </source>
</evidence>
<dbReference type="Proteomes" id="UP001369736">
    <property type="component" value="Unassembled WGS sequence"/>
</dbReference>
<feature type="transmembrane region" description="Helical" evidence="1">
    <location>
        <begin position="209"/>
        <end position="232"/>
    </location>
</feature>
<dbReference type="RefSeq" id="WP_337705308.1">
    <property type="nucleotide sequence ID" value="NZ_JBBEGM010000010.1"/>
</dbReference>
<keyword evidence="1" id="KW-1133">Transmembrane helix</keyword>
<keyword evidence="1" id="KW-0812">Transmembrane</keyword>
<name>A0ABU8MAQ2_9PSEU</name>
<proteinExistence type="predicted"/>
<evidence type="ECO:0000313" key="3">
    <source>
        <dbReference type="Proteomes" id="UP001369736"/>
    </source>
</evidence>
<sequence>MTMLPIWLLFVLLVIVGPVLVTGLQVLVRRRWPHLAEGEHNDVAGYLIAIVGVIYAVLLAFVVVVSWQQFSQASEIVGQEASALRGLYRESVAFPPEVREQVQADVRDYAVAVLTYEWPAMGRGEAGHQAVAVVLDRTAEHLAALPADTPVREQYIAVEADRFAELVSFRSQRLDFVGQGLPGVLWVALVLGAVVTIAFGMIFGLRSTALHLFMTGSLAATIGVLLFVAIAIDQPFLGDVSVQPIPIQRVLNDFGR</sequence>
<dbReference type="Pfam" id="PF14023">
    <property type="entry name" value="Bestrophin-like"/>
    <property type="match status" value="1"/>
</dbReference>
<accession>A0ABU8MAQ2</accession>
<reference evidence="2 3" key="1">
    <citation type="submission" date="2024-03" db="EMBL/GenBank/DDBJ databases">
        <title>Actinomycetospora sp. OC33-EN07, a novel actinomycete isolated from wild orchid (Aerides multiflora).</title>
        <authorList>
            <person name="Suriyachadkun C."/>
        </authorList>
    </citation>
    <scope>NUCLEOTIDE SEQUENCE [LARGE SCALE GENOMIC DNA]</scope>
    <source>
        <strain evidence="2 3">OC33-EN07</strain>
    </source>
</reference>
<gene>
    <name evidence="2" type="ORF">WCD58_22465</name>
</gene>
<evidence type="ECO:0000256" key="1">
    <source>
        <dbReference type="SAM" id="Phobius"/>
    </source>
</evidence>
<dbReference type="InterPro" id="IPR025333">
    <property type="entry name" value="DUF4239"/>
</dbReference>
<keyword evidence="3" id="KW-1185">Reference proteome</keyword>